<keyword evidence="2" id="KW-0597">Phosphoprotein</keyword>
<evidence type="ECO:0000313" key="8">
    <source>
        <dbReference type="Proteomes" id="UP001165289"/>
    </source>
</evidence>
<evidence type="ECO:0000256" key="2">
    <source>
        <dbReference type="ARBA" id="ARBA00022553"/>
    </source>
</evidence>
<dbReference type="Pfam" id="PF12474">
    <property type="entry name" value="PKK"/>
    <property type="match status" value="1"/>
</dbReference>
<keyword evidence="3" id="KW-0808">Transferase</keyword>
<accession>A0AAV7K4F1</accession>
<name>A0AAV7K4F1_9METZ</name>
<proteinExistence type="predicted"/>
<dbReference type="AlphaFoldDB" id="A0AAV7K4F1"/>
<evidence type="ECO:0000256" key="1">
    <source>
        <dbReference type="ARBA" id="ARBA00022527"/>
    </source>
</evidence>
<gene>
    <name evidence="7" type="ORF">LOD99_1780</name>
</gene>
<reference evidence="7 8" key="1">
    <citation type="journal article" date="2023" name="BMC Biol.">
        <title>The compact genome of the sponge Oopsacas minuta (Hexactinellida) is lacking key metazoan core genes.</title>
        <authorList>
            <person name="Santini S."/>
            <person name="Schenkelaars Q."/>
            <person name="Jourda C."/>
            <person name="Duchesne M."/>
            <person name="Belahbib H."/>
            <person name="Rocher C."/>
            <person name="Selva M."/>
            <person name="Riesgo A."/>
            <person name="Vervoort M."/>
            <person name="Leys S.P."/>
            <person name="Kodjabachian L."/>
            <person name="Le Bivic A."/>
            <person name="Borchiellini C."/>
            <person name="Claverie J.M."/>
            <person name="Renard E."/>
        </authorList>
    </citation>
    <scope>NUCLEOTIDE SEQUENCE [LARGE SCALE GENOMIC DNA]</scope>
    <source>
        <strain evidence="7">SPO-2</strain>
    </source>
</reference>
<dbReference type="PANTHER" id="PTHR46538:SF3">
    <property type="entry name" value="PROTEIN KINASE DOMAIN-CONTAINING PROTEIN"/>
    <property type="match status" value="1"/>
</dbReference>
<dbReference type="InterPro" id="IPR051585">
    <property type="entry name" value="STE20_Ser/Thr_Kinases"/>
</dbReference>
<dbReference type="Proteomes" id="UP001165289">
    <property type="component" value="Unassembled WGS sequence"/>
</dbReference>
<dbReference type="InterPro" id="IPR022165">
    <property type="entry name" value="PKK"/>
</dbReference>
<evidence type="ECO:0000313" key="7">
    <source>
        <dbReference type="EMBL" id="KAI6656046.1"/>
    </source>
</evidence>
<evidence type="ECO:0000256" key="4">
    <source>
        <dbReference type="ARBA" id="ARBA00022777"/>
    </source>
</evidence>
<keyword evidence="4 7" id="KW-0418">Kinase</keyword>
<sequence length="377" mass="45707">MCSGQRYTVQIDRLEKSRHKEFYRKLNNQHAEYKSFCKKSRIDQNNEIHRFKDELKRDGRGILREFKQHLKKQSNGNVKEEVRNRIREIDSKNMDKVAKFEEDQLDIYEEGSLQMLNNFKNDLMVIEIEFLKAKHNLLRAKEADVWEMEQSQIQINHNMVKNHLSESFLMRRHQMHIRHQKDIEHHRQYDAQRLEIMRSRHLLERRRLPKQQRVVLRKLLHDFKRKNNGSSRRDDRDKYRQFEADELRKMRCERIQLDKKLDKEMTDFKQAAESAMIELLSLQNEKKMHLTQQENDKLNEKDELYQNEINLWRNLLSDRKRSLENDCEKEISELQLEYYHKAATDITSLTVAPGTSRSFRPRITKTSESIPSTNIDD</sequence>
<evidence type="ECO:0000256" key="5">
    <source>
        <dbReference type="SAM" id="Coils"/>
    </source>
</evidence>
<keyword evidence="8" id="KW-1185">Reference proteome</keyword>
<dbReference type="PANTHER" id="PTHR46538">
    <property type="entry name" value="PROTEIN KINASE DOMAIN-CONTAINING PROTEIN"/>
    <property type="match status" value="1"/>
</dbReference>
<comment type="caution">
    <text evidence="7">The sequence shown here is derived from an EMBL/GenBank/DDBJ whole genome shotgun (WGS) entry which is preliminary data.</text>
</comment>
<evidence type="ECO:0000256" key="6">
    <source>
        <dbReference type="SAM" id="MobiDB-lite"/>
    </source>
</evidence>
<dbReference type="GO" id="GO:0004674">
    <property type="term" value="F:protein serine/threonine kinase activity"/>
    <property type="evidence" value="ECO:0007669"/>
    <property type="project" value="UniProtKB-KW"/>
</dbReference>
<feature type="coiled-coil region" evidence="5">
    <location>
        <begin position="265"/>
        <end position="333"/>
    </location>
</feature>
<organism evidence="7 8">
    <name type="scientific">Oopsacas minuta</name>
    <dbReference type="NCBI Taxonomy" id="111878"/>
    <lineage>
        <taxon>Eukaryota</taxon>
        <taxon>Metazoa</taxon>
        <taxon>Porifera</taxon>
        <taxon>Hexactinellida</taxon>
        <taxon>Hexasterophora</taxon>
        <taxon>Lyssacinosida</taxon>
        <taxon>Leucopsacidae</taxon>
        <taxon>Oopsacas</taxon>
    </lineage>
</organism>
<dbReference type="EMBL" id="JAKMXF010000166">
    <property type="protein sequence ID" value="KAI6656046.1"/>
    <property type="molecule type" value="Genomic_DNA"/>
</dbReference>
<keyword evidence="1" id="KW-0723">Serine/threonine-protein kinase</keyword>
<feature type="region of interest" description="Disordered" evidence="6">
    <location>
        <begin position="357"/>
        <end position="377"/>
    </location>
</feature>
<protein>
    <submittedName>
        <fullName evidence="7">STE20-like serine/threonine-protein kinase</fullName>
    </submittedName>
</protein>
<keyword evidence="5" id="KW-0175">Coiled coil</keyword>
<evidence type="ECO:0000256" key="3">
    <source>
        <dbReference type="ARBA" id="ARBA00022679"/>
    </source>
</evidence>